<evidence type="ECO:0000256" key="9">
    <source>
        <dbReference type="PROSITE-ProRule" id="PRU00261"/>
    </source>
</evidence>
<keyword evidence="8" id="KW-0170">Cobalt</keyword>
<dbReference type="SMART" id="SM00270">
    <property type="entry name" value="ChtBD1"/>
    <property type="match status" value="2"/>
</dbReference>
<keyword evidence="2 9" id="KW-0147">Chitin-binding</keyword>
<dbReference type="RefSeq" id="XP_040757078.1">
    <property type="nucleotide sequence ID" value="XM_040898801.1"/>
</dbReference>
<evidence type="ECO:0000256" key="6">
    <source>
        <dbReference type="ARBA" id="ARBA00023026"/>
    </source>
</evidence>
<evidence type="ECO:0000256" key="10">
    <source>
        <dbReference type="SAM" id="Phobius"/>
    </source>
</evidence>
<dbReference type="PANTHER" id="PTHR46471">
    <property type="entry name" value="CHITIN DEACETYLASE"/>
    <property type="match status" value="1"/>
</dbReference>
<feature type="transmembrane region" description="Helical" evidence="10">
    <location>
        <begin position="157"/>
        <end position="181"/>
    </location>
</feature>
<keyword evidence="5" id="KW-0378">Hydrolase</keyword>
<evidence type="ECO:0000256" key="2">
    <source>
        <dbReference type="ARBA" id="ARBA00022669"/>
    </source>
</evidence>
<dbReference type="GeneID" id="63815683"/>
<dbReference type="GO" id="GO:0016787">
    <property type="term" value="F:hydrolase activity"/>
    <property type="evidence" value="ECO:0007669"/>
    <property type="project" value="UniProtKB-KW"/>
</dbReference>
<keyword evidence="9" id="KW-1015">Disulfide bond</keyword>
<keyword evidence="10" id="KW-1133">Transmembrane helix</keyword>
<dbReference type="InterPro" id="IPR001002">
    <property type="entry name" value="Chitin-bd_1"/>
</dbReference>
<dbReference type="GO" id="GO:0046872">
    <property type="term" value="F:metal ion binding"/>
    <property type="evidence" value="ECO:0007669"/>
    <property type="project" value="UniProtKB-KW"/>
</dbReference>
<feature type="domain" description="Chitin-binding type-1" evidence="11">
    <location>
        <begin position="7"/>
        <end position="55"/>
    </location>
</feature>
<keyword evidence="10" id="KW-0812">Transmembrane</keyword>
<evidence type="ECO:0000256" key="3">
    <source>
        <dbReference type="ARBA" id="ARBA00022723"/>
    </source>
</evidence>
<sequence length="221" mass="22401">MDPISTDGNCGSNSDTNTTCLTSEFGNCCSSKGFCGGTSAYCGEGCQTAFGKCCQSSFGSCDSTKPSSSVSWSATPSNPENVSKDGNCGSNSMTNATCLKSKYGACCSSHGFCGGNASYCGTGCQSKYGSCSIATIPAVPTPSLASVSTVSSLSKGAIAGISIGAGAFGCAMLGLLMWSLFARKRRYSTNVDIKPISKSDGFTNEMDGRGISIPVELPTSK</sequence>
<accession>A0A2T5MAX4</accession>
<dbReference type="EMBL" id="MSFN02000001">
    <property type="protein sequence ID" value="PTU25686.1"/>
    <property type="molecule type" value="Genomic_DNA"/>
</dbReference>
<protein>
    <recommendedName>
        <fullName evidence="11">Chitin-binding type-1 domain-containing protein</fullName>
    </recommendedName>
</protein>
<keyword evidence="10" id="KW-0472">Membrane</keyword>
<keyword evidence="7" id="KW-0119">Carbohydrate metabolism</keyword>
<evidence type="ECO:0000313" key="12">
    <source>
        <dbReference type="EMBL" id="PTU25686.1"/>
    </source>
</evidence>
<dbReference type="OrthoDB" id="5985073at2759"/>
<dbReference type="Gene3D" id="3.30.60.10">
    <property type="entry name" value="Endochitinase-like"/>
    <property type="match status" value="2"/>
</dbReference>
<dbReference type="Proteomes" id="UP000244073">
    <property type="component" value="Unassembled WGS sequence"/>
</dbReference>
<evidence type="ECO:0000256" key="4">
    <source>
        <dbReference type="ARBA" id="ARBA00022729"/>
    </source>
</evidence>
<keyword evidence="6" id="KW-0843">Virulence</keyword>
<feature type="disulfide bond" evidence="9">
    <location>
        <begin position="106"/>
        <end position="120"/>
    </location>
</feature>
<comment type="caution">
    <text evidence="9">Lacks conserved residue(s) required for the propagation of feature annotation.</text>
</comment>
<dbReference type="InterPro" id="IPR036861">
    <property type="entry name" value="Endochitinase-like_sf"/>
</dbReference>
<evidence type="ECO:0000259" key="11">
    <source>
        <dbReference type="PROSITE" id="PS50941"/>
    </source>
</evidence>
<dbReference type="AlphaFoldDB" id="A0A2T5MAX4"/>
<dbReference type="PROSITE" id="PS50941">
    <property type="entry name" value="CHIT_BIND_I_2"/>
    <property type="match status" value="2"/>
</dbReference>
<name>A0A2T5MAX4_9EURO</name>
<evidence type="ECO:0000256" key="7">
    <source>
        <dbReference type="ARBA" id="ARBA00023277"/>
    </source>
</evidence>
<proteinExistence type="predicted"/>
<dbReference type="SUPFAM" id="SSF57016">
    <property type="entry name" value="Plant lectins/antimicrobial peptides"/>
    <property type="match status" value="2"/>
</dbReference>
<keyword evidence="4" id="KW-0732">Signal</keyword>
<evidence type="ECO:0000256" key="1">
    <source>
        <dbReference type="ARBA" id="ARBA00001941"/>
    </source>
</evidence>
<feature type="domain" description="Chitin-binding type-1" evidence="11">
    <location>
        <begin position="85"/>
        <end position="133"/>
    </location>
</feature>
<comment type="cofactor">
    <cofactor evidence="1">
        <name>Co(2+)</name>
        <dbReference type="ChEBI" id="CHEBI:48828"/>
    </cofactor>
</comment>
<evidence type="ECO:0000256" key="5">
    <source>
        <dbReference type="ARBA" id="ARBA00022801"/>
    </source>
</evidence>
<organism evidence="12 13">
    <name type="scientific">Aspergillus ochraceoroseus IBT 24754</name>
    <dbReference type="NCBI Taxonomy" id="1392256"/>
    <lineage>
        <taxon>Eukaryota</taxon>
        <taxon>Fungi</taxon>
        <taxon>Dikarya</taxon>
        <taxon>Ascomycota</taxon>
        <taxon>Pezizomycotina</taxon>
        <taxon>Eurotiomycetes</taxon>
        <taxon>Eurotiomycetidae</taxon>
        <taxon>Eurotiales</taxon>
        <taxon>Aspergillaceae</taxon>
        <taxon>Aspergillus</taxon>
        <taxon>Aspergillus subgen. Nidulantes</taxon>
    </lineage>
</organism>
<dbReference type="VEuPathDB" id="FungiDB:P175DRAFT_0514359"/>
<dbReference type="PANTHER" id="PTHR46471:SF2">
    <property type="entry name" value="CHITIN DEACETYLASE-RELATED"/>
    <property type="match status" value="1"/>
</dbReference>
<dbReference type="GO" id="GO:0008061">
    <property type="term" value="F:chitin binding"/>
    <property type="evidence" value="ECO:0007669"/>
    <property type="project" value="UniProtKB-UniRule"/>
</dbReference>
<gene>
    <name evidence="12" type="ORF">P175DRAFT_0514359</name>
</gene>
<evidence type="ECO:0000256" key="8">
    <source>
        <dbReference type="ARBA" id="ARBA00023285"/>
    </source>
</evidence>
<reference evidence="12 13" key="1">
    <citation type="journal article" date="2018" name="Proc. Natl. Acad. Sci. U.S.A.">
        <title>Linking secondary metabolites to gene clusters through genome sequencing of six diverse Aspergillus species.</title>
        <authorList>
            <person name="Kaerboelling I."/>
            <person name="Vesth T.C."/>
            <person name="Frisvad J.C."/>
            <person name="Nybo J.L."/>
            <person name="Theobald S."/>
            <person name="Kuo A."/>
            <person name="Bowyer P."/>
            <person name="Matsuda Y."/>
            <person name="Mondo S."/>
            <person name="Lyhne E.K."/>
            <person name="Kogle M.E."/>
            <person name="Clum A."/>
            <person name="Lipzen A."/>
            <person name="Salamov A."/>
            <person name="Ngan C.Y."/>
            <person name="Daum C."/>
            <person name="Chiniquy J."/>
            <person name="Barry K."/>
            <person name="LaButti K."/>
            <person name="Haridas S."/>
            <person name="Simmons B.A."/>
            <person name="Magnuson J.K."/>
            <person name="Mortensen U.H."/>
            <person name="Larsen T.O."/>
            <person name="Grigoriev I.V."/>
            <person name="Baker S.E."/>
            <person name="Andersen M.R."/>
        </authorList>
    </citation>
    <scope>NUCLEOTIDE SEQUENCE [LARGE SCALE GENOMIC DNA]</scope>
    <source>
        <strain evidence="12 13">IBT 24754</strain>
    </source>
</reference>
<comment type="caution">
    <text evidence="12">The sequence shown here is derived from an EMBL/GenBank/DDBJ whole genome shotgun (WGS) entry which is preliminary data.</text>
</comment>
<evidence type="ECO:0000313" key="13">
    <source>
        <dbReference type="Proteomes" id="UP000244073"/>
    </source>
</evidence>
<keyword evidence="3" id="KW-0479">Metal-binding</keyword>
<feature type="disulfide bond" evidence="9">
    <location>
        <begin position="28"/>
        <end position="42"/>
    </location>
</feature>